<comment type="caution">
    <text evidence="3">The sequence shown here is derived from an EMBL/GenBank/DDBJ whole genome shotgun (WGS) entry which is preliminary data.</text>
</comment>
<proteinExistence type="predicted"/>
<evidence type="ECO:0000259" key="2">
    <source>
        <dbReference type="Pfam" id="PF26526"/>
    </source>
</evidence>
<sequence length="255" mass="25712">MVFGNQLDTTTTRRALGAAVALALLALGVVIGRASSTPSATPSAPAPSAPPAPAADGPLAAAGPARVTAGVPVGFPHTEAGAKAAAANYAAAIGSPLSLTGKSLDGLVAAIAVPEHRQAVRAHLGKAADSAILGTIADEAEQGQPYALRTVPLALKTAGRYSPDQVTVLVYSATYLAARYGLAAAGYGLGHYQLRWRDGDWKLLSQREQPQVGPIPTGYFAPSTGWQPSTGQSLDAVAGSVLTGLTGTVPIYAVR</sequence>
<dbReference type="InterPro" id="IPR058488">
    <property type="entry name" value="DUF8175"/>
</dbReference>
<evidence type="ECO:0000256" key="1">
    <source>
        <dbReference type="SAM" id="MobiDB-lite"/>
    </source>
</evidence>
<feature type="compositionally biased region" description="Pro residues" evidence="1">
    <location>
        <begin position="44"/>
        <end position="53"/>
    </location>
</feature>
<dbReference type="EMBL" id="BAAATD010000013">
    <property type="protein sequence ID" value="GAA2627645.1"/>
    <property type="molecule type" value="Genomic_DNA"/>
</dbReference>
<dbReference type="Proteomes" id="UP001501509">
    <property type="component" value="Unassembled WGS sequence"/>
</dbReference>
<evidence type="ECO:0000313" key="3">
    <source>
        <dbReference type="EMBL" id="GAA2627645.1"/>
    </source>
</evidence>
<accession>A0ABN3QIY1</accession>
<evidence type="ECO:0000313" key="4">
    <source>
        <dbReference type="Proteomes" id="UP001501509"/>
    </source>
</evidence>
<name>A0ABN3QIY1_9ACTN</name>
<reference evidence="3 4" key="1">
    <citation type="journal article" date="2019" name="Int. J. Syst. Evol. Microbiol.">
        <title>The Global Catalogue of Microorganisms (GCM) 10K type strain sequencing project: providing services to taxonomists for standard genome sequencing and annotation.</title>
        <authorList>
            <consortium name="The Broad Institute Genomics Platform"/>
            <consortium name="The Broad Institute Genome Sequencing Center for Infectious Disease"/>
            <person name="Wu L."/>
            <person name="Ma J."/>
        </authorList>
    </citation>
    <scope>NUCLEOTIDE SEQUENCE [LARGE SCALE GENOMIC DNA]</scope>
    <source>
        <strain evidence="3 4">JCM 6833</strain>
    </source>
</reference>
<organism evidence="3 4">
    <name type="scientific">Actinomadura fulvescens</name>
    <dbReference type="NCBI Taxonomy" id="46160"/>
    <lineage>
        <taxon>Bacteria</taxon>
        <taxon>Bacillati</taxon>
        <taxon>Actinomycetota</taxon>
        <taxon>Actinomycetes</taxon>
        <taxon>Streptosporangiales</taxon>
        <taxon>Thermomonosporaceae</taxon>
        <taxon>Actinomadura</taxon>
    </lineage>
</organism>
<keyword evidence="4" id="KW-1185">Reference proteome</keyword>
<gene>
    <name evidence="3" type="ORF">GCM10010411_76020</name>
</gene>
<protein>
    <recommendedName>
        <fullName evidence="2">DUF8175 domain-containing protein</fullName>
    </recommendedName>
</protein>
<dbReference type="RefSeq" id="WP_344547338.1">
    <property type="nucleotide sequence ID" value="NZ_BAAATD010000013.1"/>
</dbReference>
<feature type="domain" description="DUF8175" evidence="2">
    <location>
        <begin position="61"/>
        <end position="214"/>
    </location>
</feature>
<feature type="region of interest" description="Disordered" evidence="1">
    <location>
        <begin position="36"/>
        <end position="61"/>
    </location>
</feature>
<dbReference type="Pfam" id="PF26526">
    <property type="entry name" value="DUF8175"/>
    <property type="match status" value="1"/>
</dbReference>